<comment type="caution">
    <text evidence="6">The sequence shown here is derived from an EMBL/GenBank/DDBJ whole genome shotgun (WGS) entry which is preliminary data.</text>
</comment>
<reference evidence="6 7" key="1">
    <citation type="journal article" date="2015" name="Plant Cell">
        <title>Oil accumulation by the oleaginous diatom Fistulifera solaris as revealed by the genome and transcriptome.</title>
        <authorList>
            <person name="Tanaka T."/>
            <person name="Maeda Y."/>
            <person name="Veluchamy A."/>
            <person name="Tanaka M."/>
            <person name="Abida H."/>
            <person name="Marechal E."/>
            <person name="Bowler C."/>
            <person name="Muto M."/>
            <person name="Sunaga Y."/>
            <person name="Tanaka M."/>
            <person name="Yoshino T."/>
            <person name="Taniguchi T."/>
            <person name="Fukuda Y."/>
            <person name="Nemoto M."/>
            <person name="Matsumoto M."/>
            <person name="Wong P.S."/>
            <person name="Aburatani S."/>
            <person name="Fujibuchi W."/>
        </authorList>
    </citation>
    <scope>NUCLEOTIDE SEQUENCE [LARGE SCALE GENOMIC DNA]</scope>
    <source>
        <strain evidence="6 7">JPCC DA0580</strain>
    </source>
</reference>
<sequence length="360" mass="40294">MIEKLLYILLLSVLQIQQGNAFISIDVHNWSPSIQQHDINKEHGRRCRHHLSKQSLKSEQASDSIDSREHLLSLDPDSKEAQQIVLDDLQQSEETLSKLRKLSYLVTEWNNRINLVSRQDCSTSTVFGRHVLPSAAVTQLKGDDGEPFLRRAKRVVDVGTGGGFPGLPLAILYPETSFLLLDSVGKKLTACADMAERLGLRNVKTHHGRSEELIDSKFDIVTGRSVTSVPQFCAWVQHLLTDDGHLLYWIGGGDIPPNALEVVQQDVPLSELVPVLQSSDKRILVFPATAVRKIAKESGLLPTRKVTKNSTSNKTKNKPQRTPKTKGEWRKKSSDEPKQRSYESFKRYSSSPRNSSSNGD</sequence>
<dbReference type="GO" id="GO:0070043">
    <property type="term" value="F:rRNA (guanine-N7-)-methyltransferase activity"/>
    <property type="evidence" value="ECO:0007669"/>
    <property type="project" value="TreeGrafter"/>
</dbReference>
<dbReference type="SUPFAM" id="SSF53335">
    <property type="entry name" value="S-adenosyl-L-methionine-dependent methyltransferases"/>
    <property type="match status" value="1"/>
</dbReference>
<feature type="signal peptide" evidence="5">
    <location>
        <begin position="1"/>
        <end position="21"/>
    </location>
</feature>
<dbReference type="GO" id="GO:0005829">
    <property type="term" value="C:cytosol"/>
    <property type="evidence" value="ECO:0007669"/>
    <property type="project" value="TreeGrafter"/>
</dbReference>
<dbReference type="CDD" id="cd02440">
    <property type="entry name" value="AdoMet_MTases"/>
    <property type="match status" value="1"/>
</dbReference>
<evidence type="ECO:0000313" key="6">
    <source>
        <dbReference type="EMBL" id="GAX16264.1"/>
    </source>
</evidence>
<feature type="chain" id="PRO_5012938784" evidence="5">
    <location>
        <begin position="22"/>
        <end position="360"/>
    </location>
</feature>
<gene>
    <name evidence="6" type="ORF">FisN_3Hh254</name>
</gene>
<dbReference type="PANTHER" id="PTHR31760">
    <property type="entry name" value="S-ADENOSYL-L-METHIONINE-DEPENDENT METHYLTRANSFERASES SUPERFAMILY PROTEIN"/>
    <property type="match status" value="1"/>
</dbReference>
<evidence type="ECO:0000256" key="2">
    <source>
        <dbReference type="ARBA" id="ARBA00022552"/>
    </source>
</evidence>
<dbReference type="HAMAP" id="MF_00074">
    <property type="entry name" value="16SrRNA_methyltr_G"/>
    <property type="match status" value="1"/>
</dbReference>
<dbReference type="EMBL" id="BDSP01000102">
    <property type="protein sequence ID" value="GAX16264.1"/>
    <property type="molecule type" value="Genomic_DNA"/>
</dbReference>
<dbReference type="InterPro" id="IPR003682">
    <property type="entry name" value="rRNA_ssu_MeTfrase_G"/>
</dbReference>
<dbReference type="Pfam" id="PF02527">
    <property type="entry name" value="GidB"/>
    <property type="match status" value="1"/>
</dbReference>
<keyword evidence="7" id="KW-1185">Reference proteome</keyword>
<evidence type="ECO:0000256" key="1">
    <source>
        <dbReference type="ARBA" id="ARBA00022490"/>
    </source>
</evidence>
<evidence type="ECO:0000256" key="5">
    <source>
        <dbReference type="SAM" id="SignalP"/>
    </source>
</evidence>
<accession>A0A1Z5JQG4</accession>
<keyword evidence="6" id="KW-0489">Methyltransferase</keyword>
<organism evidence="6 7">
    <name type="scientific">Fistulifera solaris</name>
    <name type="common">Oleaginous diatom</name>
    <dbReference type="NCBI Taxonomy" id="1519565"/>
    <lineage>
        <taxon>Eukaryota</taxon>
        <taxon>Sar</taxon>
        <taxon>Stramenopiles</taxon>
        <taxon>Ochrophyta</taxon>
        <taxon>Bacillariophyta</taxon>
        <taxon>Bacillariophyceae</taxon>
        <taxon>Bacillariophycidae</taxon>
        <taxon>Naviculales</taxon>
        <taxon>Naviculaceae</taxon>
        <taxon>Fistulifera</taxon>
    </lineage>
</organism>
<feature type="compositionally biased region" description="Basic and acidic residues" evidence="4">
    <location>
        <begin position="325"/>
        <end position="346"/>
    </location>
</feature>
<proteinExistence type="inferred from homology"/>
<dbReference type="AlphaFoldDB" id="A0A1Z5JQG4"/>
<dbReference type="Proteomes" id="UP000198406">
    <property type="component" value="Unassembled WGS sequence"/>
</dbReference>
<evidence type="ECO:0000256" key="3">
    <source>
        <dbReference type="ARBA" id="ARBA00022679"/>
    </source>
</evidence>
<dbReference type="PANTHER" id="PTHR31760:SF0">
    <property type="entry name" value="S-ADENOSYL-L-METHIONINE-DEPENDENT METHYLTRANSFERASES SUPERFAMILY PROTEIN"/>
    <property type="match status" value="1"/>
</dbReference>
<evidence type="ECO:0000313" key="7">
    <source>
        <dbReference type="Proteomes" id="UP000198406"/>
    </source>
</evidence>
<name>A0A1Z5JQG4_FISSO</name>
<dbReference type="Gene3D" id="3.40.50.150">
    <property type="entry name" value="Vaccinia Virus protein VP39"/>
    <property type="match status" value="1"/>
</dbReference>
<dbReference type="InterPro" id="IPR029063">
    <property type="entry name" value="SAM-dependent_MTases_sf"/>
</dbReference>
<feature type="compositionally biased region" description="Low complexity" evidence="4">
    <location>
        <begin position="349"/>
        <end position="360"/>
    </location>
</feature>
<feature type="region of interest" description="Disordered" evidence="4">
    <location>
        <begin position="302"/>
        <end position="360"/>
    </location>
</feature>
<dbReference type="InParanoid" id="A0A1Z5JQG4"/>
<keyword evidence="5" id="KW-0732">Signal</keyword>
<dbReference type="OrthoDB" id="784548at2759"/>
<dbReference type="EC" id="2.1.1.170" evidence="6"/>
<keyword evidence="3 6" id="KW-0808">Transferase</keyword>
<protein>
    <submittedName>
        <fullName evidence="6">16S rRNA (Guanine527-N7)-methyltransferase</fullName>
        <ecNumber evidence="6">2.1.1.170</ecNumber>
    </submittedName>
</protein>
<keyword evidence="2" id="KW-0698">rRNA processing</keyword>
<evidence type="ECO:0000256" key="4">
    <source>
        <dbReference type="SAM" id="MobiDB-lite"/>
    </source>
</evidence>
<keyword evidence="1" id="KW-0963">Cytoplasm</keyword>
<feature type="compositionally biased region" description="Basic residues" evidence="4">
    <location>
        <begin position="315"/>
        <end position="324"/>
    </location>
</feature>